<feature type="transmembrane region" description="Helical" evidence="7">
    <location>
        <begin position="21"/>
        <end position="44"/>
    </location>
</feature>
<dbReference type="PANTHER" id="PTHR30518:SF2">
    <property type="entry name" value="ENDOLYTIC MUREIN TRANSGLYCOSYLASE"/>
    <property type="match status" value="1"/>
</dbReference>
<dbReference type="CDD" id="cd08010">
    <property type="entry name" value="MltG_like"/>
    <property type="match status" value="1"/>
</dbReference>
<keyword evidence="1 7" id="KW-1003">Cell membrane</keyword>
<accession>A0ABX6JW57</accession>
<name>A0ABX6JW57_9MICO</name>
<comment type="function">
    <text evidence="7">Functions as a peptidoglycan terminase that cleaves nascent peptidoglycan strands endolytically to terminate their elongation.</text>
</comment>
<comment type="subcellular location">
    <subcellularLocation>
        <location evidence="7">Cell membrane</location>
        <topology evidence="7">Single-pass membrane protein</topology>
    </subcellularLocation>
</comment>
<keyword evidence="2 7" id="KW-0812">Transmembrane</keyword>
<keyword evidence="6 7" id="KW-0961">Cell wall biogenesis/degradation</keyword>
<dbReference type="InterPro" id="IPR003770">
    <property type="entry name" value="MLTG-like"/>
</dbReference>
<dbReference type="HAMAP" id="MF_02065">
    <property type="entry name" value="MltG"/>
    <property type="match status" value="1"/>
</dbReference>
<evidence type="ECO:0000256" key="3">
    <source>
        <dbReference type="ARBA" id="ARBA00022989"/>
    </source>
</evidence>
<dbReference type="EC" id="4.2.2.29" evidence="7"/>
<evidence type="ECO:0000256" key="2">
    <source>
        <dbReference type="ARBA" id="ARBA00022692"/>
    </source>
</evidence>
<sequence length="375" mass="40616">MNARMNKAQKTPELRSRTRKRVIITLSVVVVLLGGLAAGGAYLWSQYGEGIAKAMGWVEDDYKGNGHGDVLITITSGQSGADVADTLAAADVVKTADAFYALLLKQDPEPEFQVGTYQMKSQMSAKAALKALQDPANRKELTVTIPEGMSAADALGRASEVLGIPKEDFDKAIADPTVYGIPKEFPSIEGFLFPATYTFKPEDTARTVVQTMVDRMKEALIEHGVAAGDEWRVLTLASVVQREAGSNLDDFPKIARVFQNRLDQGMNLQSDATVAYGTGNTHTVWTQEEERENASDKYNTYANPGLPIGPISNPGDVAIEAAMHPAEGPWLYFVPIDLETGETVFSNTKEEHDAAVAKLGEWCTTHRDAGGTRCD</sequence>
<comment type="similarity">
    <text evidence="7">Belongs to the transglycosylase MltG family.</text>
</comment>
<reference evidence="8 9" key="1">
    <citation type="submission" date="2020-03" db="EMBL/GenBank/DDBJ databases">
        <title>Leucobacter sp. nov., isolated from beetles.</title>
        <authorList>
            <person name="Hyun D.-W."/>
            <person name="Bae J.-W."/>
        </authorList>
    </citation>
    <scope>NUCLEOTIDE SEQUENCE [LARGE SCALE GENOMIC DNA]</scope>
    <source>
        <strain evidence="8 9">HDW9A</strain>
    </source>
</reference>
<dbReference type="EMBL" id="CP049933">
    <property type="protein sequence ID" value="QIM18531.1"/>
    <property type="molecule type" value="Genomic_DNA"/>
</dbReference>
<organism evidence="8 9">
    <name type="scientific">Leucobacter coleopterorum</name>
    <dbReference type="NCBI Taxonomy" id="2714933"/>
    <lineage>
        <taxon>Bacteria</taxon>
        <taxon>Bacillati</taxon>
        <taxon>Actinomycetota</taxon>
        <taxon>Actinomycetes</taxon>
        <taxon>Micrococcales</taxon>
        <taxon>Microbacteriaceae</taxon>
        <taxon>Leucobacter</taxon>
    </lineage>
</organism>
<evidence type="ECO:0000313" key="9">
    <source>
        <dbReference type="Proteomes" id="UP000503441"/>
    </source>
</evidence>
<dbReference type="PANTHER" id="PTHR30518">
    <property type="entry name" value="ENDOLYTIC MUREIN TRANSGLYCOSYLASE"/>
    <property type="match status" value="1"/>
</dbReference>
<evidence type="ECO:0000256" key="4">
    <source>
        <dbReference type="ARBA" id="ARBA00023136"/>
    </source>
</evidence>
<gene>
    <name evidence="7 8" type="primary">mltG</name>
    <name evidence="8" type="ORF">G7066_07720</name>
</gene>
<evidence type="ECO:0000313" key="8">
    <source>
        <dbReference type="EMBL" id="QIM18531.1"/>
    </source>
</evidence>
<dbReference type="Pfam" id="PF02618">
    <property type="entry name" value="YceG"/>
    <property type="match status" value="1"/>
</dbReference>
<keyword evidence="5 7" id="KW-0456">Lyase</keyword>
<evidence type="ECO:0000256" key="6">
    <source>
        <dbReference type="ARBA" id="ARBA00023316"/>
    </source>
</evidence>
<evidence type="ECO:0000256" key="5">
    <source>
        <dbReference type="ARBA" id="ARBA00023239"/>
    </source>
</evidence>
<feature type="site" description="Important for catalytic activity" evidence="7">
    <location>
        <position position="243"/>
    </location>
</feature>
<protein>
    <recommendedName>
        <fullName evidence="7">Endolytic murein transglycosylase</fullName>
        <ecNumber evidence="7">4.2.2.29</ecNumber>
    </recommendedName>
    <alternativeName>
        <fullName evidence="7">Peptidoglycan lytic transglycosylase</fullName>
    </alternativeName>
    <alternativeName>
        <fullName evidence="7">Peptidoglycan polymerization terminase</fullName>
    </alternativeName>
</protein>
<keyword evidence="9" id="KW-1185">Reference proteome</keyword>
<proteinExistence type="inferred from homology"/>
<dbReference type="NCBIfam" id="TIGR00247">
    <property type="entry name" value="endolytic transglycosylase MltG"/>
    <property type="match status" value="1"/>
</dbReference>
<dbReference type="Gene3D" id="3.30.1490.480">
    <property type="entry name" value="Endolytic murein transglycosylase"/>
    <property type="match status" value="1"/>
</dbReference>
<evidence type="ECO:0000256" key="7">
    <source>
        <dbReference type="HAMAP-Rule" id="MF_02065"/>
    </source>
</evidence>
<keyword evidence="4 7" id="KW-0472">Membrane</keyword>
<comment type="catalytic activity">
    <reaction evidence="7">
        <text>a peptidoglycan chain = a peptidoglycan chain with N-acetyl-1,6-anhydromuramyl-[peptide] at the reducing end + a peptidoglycan chain with N-acetylglucosamine at the non-reducing end.</text>
        <dbReference type="EC" id="4.2.2.29"/>
    </reaction>
</comment>
<keyword evidence="3 7" id="KW-1133">Transmembrane helix</keyword>
<evidence type="ECO:0000256" key="1">
    <source>
        <dbReference type="ARBA" id="ARBA00022475"/>
    </source>
</evidence>
<dbReference type="Proteomes" id="UP000503441">
    <property type="component" value="Chromosome"/>
</dbReference>